<dbReference type="AlphaFoldDB" id="A0A1W1WAQ5"/>
<name>A0A1W1WAQ5_SULTA</name>
<dbReference type="RefSeq" id="WP_020374350.1">
    <property type="nucleotide sequence ID" value="NZ_FWWY01000001.1"/>
</dbReference>
<accession>A0A1W1WAQ5</accession>
<reference evidence="3" key="1">
    <citation type="submission" date="2017-04" db="EMBL/GenBank/DDBJ databases">
        <authorList>
            <person name="Varghese N."/>
            <person name="Submissions S."/>
        </authorList>
    </citation>
    <scope>NUCLEOTIDE SEQUENCE [LARGE SCALE GENOMIC DNA]</scope>
    <source>
        <strain evidence="3">DSM 9293</strain>
    </source>
</reference>
<dbReference type="SUPFAM" id="SSF63411">
    <property type="entry name" value="LuxS/MPP-like metallohydrolase"/>
    <property type="match status" value="2"/>
</dbReference>
<proteinExistence type="predicted"/>
<keyword evidence="3" id="KW-1185">Reference proteome</keyword>
<dbReference type="Pfam" id="PF05193">
    <property type="entry name" value="Peptidase_M16_C"/>
    <property type="match status" value="1"/>
</dbReference>
<dbReference type="Gene3D" id="3.30.830.10">
    <property type="entry name" value="Metalloenzyme, LuxS/M16 peptidase-like"/>
    <property type="match status" value="2"/>
</dbReference>
<evidence type="ECO:0000313" key="3">
    <source>
        <dbReference type="Proteomes" id="UP000192660"/>
    </source>
</evidence>
<dbReference type="PANTHER" id="PTHR11851">
    <property type="entry name" value="METALLOPROTEASE"/>
    <property type="match status" value="1"/>
</dbReference>
<dbReference type="EMBL" id="FWWY01000001">
    <property type="protein sequence ID" value="SMC03120.1"/>
    <property type="molecule type" value="Genomic_DNA"/>
</dbReference>
<dbReference type="GO" id="GO:0046872">
    <property type="term" value="F:metal ion binding"/>
    <property type="evidence" value="ECO:0007669"/>
    <property type="project" value="InterPro"/>
</dbReference>
<dbReference type="InterPro" id="IPR007863">
    <property type="entry name" value="Peptidase_M16_C"/>
</dbReference>
<protein>
    <submittedName>
        <fullName evidence="2">Predicted Zn-dependent peptidase</fullName>
    </submittedName>
</protein>
<dbReference type="InterPro" id="IPR050361">
    <property type="entry name" value="MPP/UQCRC_Complex"/>
</dbReference>
<dbReference type="PANTHER" id="PTHR11851:SF186">
    <property type="entry name" value="INACTIVE METALLOPROTEASE YMFF-RELATED"/>
    <property type="match status" value="1"/>
</dbReference>
<dbReference type="NCBIfam" id="NF047422">
    <property type="entry name" value="YfmF_fam"/>
    <property type="match status" value="1"/>
</dbReference>
<evidence type="ECO:0000259" key="1">
    <source>
        <dbReference type="Pfam" id="PF05193"/>
    </source>
</evidence>
<sequence length="441" mass="50382">MDGLSVTAKDEGFVGQIHQGSGWYCFSTPRFKTITLHAFIINELTADEAAFGALLPHVLQRGTQKWPTYMQMEQTLEDMYGASFRADVGKIGDKQLISFHLEIVNGRYLPGHPDTLNLGLDFLQEVLDHPLVHDHAFHEAIVQQEKDLLKRRIQGLINDKGQYAVTRLIEAMADGRRFGLRKLGRVEDLERITPHTLYEYYRKVHQTHPIILFAVGDIDPVRIEQFMQHYQHEDPRHELQRIDPYTPHYHDRTLIERQDIRQGKINMGYYTGITLDNARYPALMMYAGILGGFPHSKLFLNVRERASLAYYAYARLDAALGYMLIGAGIEFEDFDAAVKIIAQQLEAMKQGDISDQEWEFTLRAFDNDILSEEDNPSQIISRQLEHLLVGGGLMGEALKDALHQVTRDQVQEVAQHVRLDTVFFLTRDSDETATGTEATTP</sequence>
<evidence type="ECO:0000313" key="2">
    <source>
        <dbReference type="EMBL" id="SMC03120.1"/>
    </source>
</evidence>
<gene>
    <name evidence="2" type="ORF">SAMN00768000_0918</name>
</gene>
<dbReference type="InterPro" id="IPR011249">
    <property type="entry name" value="Metalloenz_LuxS/M16"/>
</dbReference>
<dbReference type="Proteomes" id="UP000192660">
    <property type="component" value="Unassembled WGS sequence"/>
</dbReference>
<feature type="domain" description="Peptidase M16 C-terminal" evidence="1">
    <location>
        <begin position="192"/>
        <end position="361"/>
    </location>
</feature>
<organism evidence="2 3">
    <name type="scientific">Sulfobacillus thermosulfidooxidans (strain DSM 9293 / VKM B-1269 / AT-1)</name>
    <dbReference type="NCBI Taxonomy" id="929705"/>
    <lineage>
        <taxon>Bacteria</taxon>
        <taxon>Bacillati</taxon>
        <taxon>Bacillota</taxon>
        <taxon>Clostridia</taxon>
        <taxon>Eubacteriales</taxon>
        <taxon>Clostridiales Family XVII. Incertae Sedis</taxon>
        <taxon>Sulfobacillus</taxon>
    </lineage>
</organism>
<dbReference type="STRING" id="28034.BFX07_09355"/>